<feature type="region of interest" description="Disordered" evidence="1">
    <location>
        <begin position="59"/>
        <end position="79"/>
    </location>
</feature>
<dbReference type="AlphaFoldDB" id="A0A4E0RXU0"/>
<evidence type="ECO:0000313" key="2">
    <source>
        <dbReference type="EMBL" id="THD20840.1"/>
    </source>
</evidence>
<name>A0A4E0RXU0_FASHE</name>
<protein>
    <submittedName>
        <fullName evidence="2">Uncharacterized protein</fullName>
    </submittedName>
</protein>
<keyword evidence="3" id="KW-1185">Reference proteome</keyword>
<organism evidence="2 3">
    <name type="scientific">Fasciola hepatica</name>
    <name type="common">Liver fluke</name>
    <dbReference type="NCBI Taxonomy" id="6192"/>
    <lineage>
        <taxon>Eukaryota</taxon>
        <taxon>Metazoa</taxon>
        <taxon>Spiralia</taxon>
        <taxon>Lophotrochozoa</taxon>
        <taxon>Platyhelminthes</taxon>
        <taxon>Trematoda</taxon>
        <taxon>Digenea</taxon>
        <taxon>Plagiorchiida</taxon>
        <taxon>Echinostomata</taxon>
        <taxon>Echinostomatoidea</taxon>
        <taxon>Fasciolidae</taxon>
        <taxon>Fasciola</taxon>
    </lineage>
</organism>
<gene>
    <name evidence="2" type="ORF">D915_008539</name>
</gene>
<reference evidence="2" key="1">
    <citation type="submission" date="2019-03" db="EMBL/GenBank/DDBJ databases">
        <title>Improved annotation for the trematode Fasciola hepatica.</title>
        <authorList>
            <person name="Choi Y.-J."/>
            <person name="Martin J."/>
            <person name="Mitreva M."/>
        </authorList>
    </citation>
    <scope>NUCLEOTIDE SEQUENCE [LARGE SCALE GENOMIC DNA]</scope>
</reference>
<evidence type="ECO:0000256" key="1">
    <source>
        <dbReference type="SAM" id="MobiDB-lite"/>
    </source>
</evidence>
<evidence type="ECO:0000313" key="3">
    <source>
        <dbReference type="Proteomes" id="UP000230066"/>
    </source>
</evidence>
<sequence length="249" mass="28013">MWCLFKQCGIYERLKKFPGSETMNIQKLTPTVIMLLLVVVESKRRKTTTDGLLSEISTPESTTVTQEMEPNQKYSEKNEYSTEEMMEGSTSDCTSEEAQILVIGSVCVDGRKISWTVLYEDDTNEEYLRMAVKLCEHITQALSPEYTVNSCKLVKFSGALTQHSTPEPTRMQSTPSPGTNVNAVVSLGFAHSDVNLDRVESILRESGSQSKIGYSYGNDVRAYAQSSANLWEMNIRMISAFILLQWIRS</sequence>
<feature type="compositionally biased region" description="Polar residues" evidence="1">
    <location>
        <begin position="59"/>
        <end position="73"/>
    </location>
</feature>
<comment type="caution">
    <text evidence="2">The sequence shown here is derived from an EMBL/GenBank/DDBJ whole genome shotgun (WGS) entry which is preliminary data.</text>
</comment>
<accession>A0A4E0RXU0</accession>
<dbReference type="Proteomes" id="UP000230066">
    <property type="component" value="Unassembled WGS sequence"/>
</dbReference>
<dbReference type="EMBL" id="JXXN02004144">
    <property type="protein sequence ID" value="THD20840.1"/>
    <property type="molecule type" value="Genomic_DNA"/>
</dbReference>
<proteinExistence type="predicted"/>